<dbReference type="Pfam" id="PF07730">
    <property type="entry name" value="HisKA_3"/>
    <property type="match status" value="1"/>
</dbReference>
<keyword evidence="2" id="KW-0418">Kinase</keyword>
<dbReference type="Gene3D" id="1.20.5.1930">
    <property type="match status" value="1"/>
</dbReference>
<dbReference type="EMBL" id="SOFM01000007">
    <property type="protein sequence ID" value="TFC07264.1"/>
    <property type="molecule type" value="Genomic_DNA"/>
</dbReference>
<dbReference type="GO" id="GO:0046983">
    <property type="term" value="F:protein dimerization activity"/>
    <property type="evidence" value="ECO:0007669"/>
    <property type="project" value="InterPro"/>
</dbReference>
<dbReference type="SUPFAM" id="SSF55781">
    <property type="entry name" value="GAF domain-like"/>
    <property type="match status" value="2"/>
</dbReference>
<dbReference type="Gene3D" id="3.30.450.40">
    <property type="match status" value="2"/>
</dbReference>
<evidence type="ECO:0000256" key="4">
    <source>
        <dbReference type="SAM" id="MobiDB-lite"/>
    </source>
</evidence>
<dbReference type="CDD" id="cd16917">
    <property type="entry name" value="HATPase_UhpB-NarQ-NarX-like"/>
    <property type="match status" value="1"/>
</dbReference>
<dbReference type="AlphaFoldDB" id="A0A4V3IDJ9"/>
<evidence type="ECO:0000259" key="5">
    <source>
        <dbReference type="SMART" id="SM00065"/>
    </source>
</evidence>
<feature type="domain" description="GAF" evidence="5">
    <location>
        <begin position="261"/>
        <end position="401"/>
    </location>
</feature>
<feature type="region of interest" description="Disordered" evidence="4">
    <location>
        <begin position="17"/>
        <end position="56"/>
    </location>
</feature>
<dbReference type="PANTHER" id="PTHR24421">
    <property type="entry name" value="NITRATE/NITRITE SENSOR PROTEIN NARX-RELATED"/>
    <property type="match status" value="1"/>
</dbReference>
<protein>
    <submittedName>
        <fullName evidence="6">GAF domain-containing protein</fullName>
    </submittedName>
</protein>
<evidence type="ECO:0000256" key="1">
    <source>
        <dbReference type="ARBA" id="ARBA00022679"/>
    </source>
</evidence>
<dbReference type="GO" id="GO:0016020">
    <property type="term" value="C:membrane"/>
    <property type="evidence" value="ECO:0007669"/>
    <property type="project" value="InterPro"/>
</dbReference>
<accession>A0A4V3IDJ9</accession>
<evidence type="ECO:0000313" key="6">
    <source>
        <dbReference type="EMBL" id="TFC07264.1"/>
    </source>
</evidence>
<dbReference type="InterPro" id="IPR036890">
    <property type="entry name" value="HATPase_C_sf"/>
</dbReference>
<dbReference type="SMART" id="SM00065">
    <property type="entry name" value="GAF"/>
    <property type="match status" value="2"/>
</dbReference>
<reference evidence="6 7" key="1">
    <citation type="submission" date="2019-03" db="EMBL/GenBank/DDBJ databases">
        <title>Genomics of glacier-inhabiting Cryobacterium strains.</title>
        <authorList>
            <person name="Liu Q."/>
            <person name="Xin Y.-H."/>
        </authorList>
    </citation>
    <scope>NUCLEOTIDE SEQUENCE [LARGE SCALE GENOMIC DNA]</scope>
    <source>
        <strain evidence="6 7">RHLT2-21</strain>
    </source>
</reference>
<keyword evidence="3" id="KW-0902">Two-component regulatory system</keyword>
<keyword evidence="1" id="KW-0808">Transferase</keyword>
<dbReference type="SUPFAM" id="SSF55874">
    <property type="entry name" value="ATPase domain of HSP90 chaperone/DNA topoisomerase II/histidine kinase"/>
    <property type="match status" value="1"/>
</dbReference>
<evidence type="ECO:0000256" key="3">
    <source>
        <dbReference type="ARBA" id="ARBA00023012"/>
    </source>
</evidence>
<name>A0A4V3IDJ9_9MICO</name>
<gene>
    <name evidence="6" type="ORF">E3O32_01680</name>
</gene>
<dbReference type="GO" id="GO:0000155">
    <property type="term" value="F:phosphorelay sensor kinase activity"/>
    <property type="evidence" value="ECO:0007669"/>
    <property type="project" value="InterPro"/>
</dbReference>
<feature type="compositionally biased region" description="Basic and acidic residues" evidence="4">
    <location>
        <begin position="33"/>
        <end position="42"/>
    </location>
</feature>
<proteinExistence type="predicted"/>
<feature type="domain" description="GAF" evidence="5">
    <location>
        <begin position="95"/>
        <end position="241"/>
    </location>
</feature>
<evidence type="ECO:0000256" key="2">
    <source>
        <dbReference type="ARBA" id="ARBA00022777"/>
    </source>
</evidence>
<dbReference type="InterPro" id="IPR029016">
    <property type="entry name" value="GAF-like_dom_sf"/>
</dbReference>
<evidence type="ECO:0000313" key="7">
    <source>
        <dbReference type="Proteomes" id="UP000297643"/>
    </source>
</evidence>
<dbReference type="Proteomes" id="UP000297643">
    <property type="component" value="Unassembled WGS sequence"/>
</dbReference>
<sequence length="610" mass="64493">MATTTLSTMTGLRFILDNRTIPRSHQGSQGEPGGERAERPTRVESVQETERRTMPPERMLSTVTDRLPLLAAATEPEVRLRSLLQASQSVVEQLDLSAVLRRIVDVAVELVGARYGALGVIGSNGGLEQFIHVGMPDGLAERIGHLPVGRGLLGALIDDPQPIRLARLGDDDRSVGFPEGHPPMDGFLGVPVRVRGTVFGNLYLTEPAAGAFSGEDEELLSALAATAGIAIENARLFEETQRHQRWSAGTAEISAALLSERADDPRALLADRLAAIADADLVCVVVPGSSETLLVDTARGVLADQVRGLVFPASATVCGRSLESGQPFLTSGAAGHPDGAILIGPAMVIPLRTSGRPDGVLTASRRAGRPGFSPSELEMATDFVAQAGVALELARGRAVRQRLAVLEDRSRIARDLHDQVIQRLFAAGLGLQAIAGTVVEPDLRNRILDQVTALDAAVSEIRTAVFALSAQIHPDRPSVRHRILDLLAELGPLFENPPRITFSGPIDLLTPDALADDLVAVLREGLTNVLRHAEASESTVSVGVAGDTITVDIRDDGVGPLGADRSSGLANLAARARNWQGALSLTAVDTGGSLLRWSGQLTAEREGQAQ</sequence>
<dbReference type="InterPro" id="IPR003018">
    <property type="entry name" value="GAF"/>
</dbReference>
<comment type="caution">
    <text evidence="6">The sequence shown here is derived from an EMBL/GenBank/DDBJ whole genome shotgun (WGS) entry which is preliminary data.</text>
</comment>
<organism evidence="6 7">
    <name type="scientific">Cryobacterium mannosilyticum</name>
    <dbReference type="NCBI Taxonomy" id="1259190"/>
    <lineage>
        <taxon>Bacteria</taxon>
        <taxon>Bacillati</taxon>
        <taxon>Actinomycetota</taxon>
        <taxon>Actinomycetes</taxon>
        <taxon>Micrococcales</taxon>
        <taxon>Microbacteriaceae</taxon>
        <taxon>Cryobacterium</taxon>
    </lineage>
</organism>
<dbReference type="Pfam" id="PF13185">
    <property type="entry name" value="GAF_2"/>
    <property type="match status" value="2"/>
</dbReference>
<dbReference type="InterPro" id="IPR050482">
    <property type="entry name" value="Sensor_HK_TwoCompSys"/>
</dbReference>
<dbReference type="PANTHER" id="PTHR24421:SF56">
    <property type="entry name" value="OXYGEN SENSOR HISTIDINE KINASE RESPONSE REGULATOR DOST"/>
    <property type="match status" value="1"/>
</dbReference>
<keyword evidence="7" id="KW-1185">Reference proteome</keyword>
<dbReference type="Gene3D" id="3.30.565.10">
    <property type="entry name" value="Histidine kinase-like ATPase, C-terminal domain"/>
    <property type="match status" value="1"/>
</dbReference>
<dbReference type="InterPro" id="IPR011712">
    <property type="entry name" value="Sig_transdc_His_kin_sub3_dim/P"/>
</dbReference>